<evidence type="ECO:0000256" key="1">
    <source>
        <dbReference type="SAM" id="SignalP"/>
    </source>
</evidence>
<protein>
    <submittedName>
        <fullName evidence="2">Uncharacterized protein</fullName>
    </submittedName>
</protein>
<accession>A0ABR4PXD6</accession>
<evidence type="ECO:0000313" key="2">
    <source>
        <dbReference type="EMBL" id="KAL3427901.1"/>
    </source>
</evidence>
<dbReference type="Proteomes" id="UP001629113">
    <property type="component" value="Unassembled WGS sequence"/>
</dbReference>
<reference evidence="2 3" key="1">
    <citation type="submission" date="2024-06" db="EMBL/GenBank/DDBJ databases">
        <title>Complete genome of Phlyctema vagabunda strain 19-DSS-EL-015.</title>
        <authorList>
            <person name="Fiorenzani C."/>
        </authorList>
    </citation>
    <scope>NUCLEOTIDE SEQUENCE [LARGE SCALE GENOMIC DNA]</scope>
    <source>
        <strain evidence="2 3">19-DSS-EL-015</strain>
    </source>
</reference>
<feature type="chain" id="PRO_5046343067" evidence="1">
    <location>
        <begin position="22"/>
        <end position="653"/>
    </location>
</feature>
<name>A0ABR4PXD6_9HELO</name>
<feature type="signal peptide" evidence="1">
    <location>
        <begin position="1"/>
        <end position="21"/>
    </location>
</feature>
<keyword evidence="3" id="KW-1185">Reference proteome</keyword>
<comment type="caution">
    <text evidence="2">The sequence shown here is derived from an EMBL/GenBank/DDBJ whole genome shotgun (WGS) entry which is preliminary data.</text>
</comment>
<keyword evidence="1" id="KW-0732">Signal</keyword>
<gene>
    <name evidence="2" type="ORF">PVAG01_01410</name>
</gene>
<proteinExistence type="predicted"/>
<organism evidence="2 3">
    <name type="scientific">Phlyctema vagabunda</name>
    <dbReference type="NCBI Taxonomy" id="108571"/>
    <lineage>
        <taxon>Eukaryota</taxon>
        <taxon>Fungi</taxon>
        <taxon>Dikarya</taxon>
        <taxon>Ascomycota</taxon>
        <taxon>Pezizomycotina</taxon>
        <taxon>Leotiomycetes</taxon>
        <taxon>Helotiales</taxon>
        <taxon>Dermateaceae</taxon>
        <taxon>Phlyctema</taxon>
    </lineage>
</organism>
<evidence type="ECO:0000313" key="3">
    <source>
        <dbReference type="Proteomes" id="UP001629113"/>
    </source>
</evidence>
<sequence>MANSVMVVVLSLFWVLGLTNCLVVPALVVPANSTAVIVTRSPVVNDTLPASLGSPSLGQDILDVLQRHAFSALSGLAALEKKHPELQEIKTKALQLAEAAAVIVQAFKKDAPNTIAPVFNTLARFAKEDGFKAGKYSMEVNGTSIVCELGPDSSADNSLPKGCYVQQGNTAGSSLLKREGTTNETAVLNSTTALITAFGSTLTSRDVEREYPLRNESIWTLYRGPMARLPMTPIEFEKAVDTMMVFGGTHPFRNSKRESQSEALVLELLSEMCGFTPEAPPGVKQVFTDLRKKDPRIFEAYVDVFCRVSGREAAYLLAATKAANITPRSRKGRERKQQAMDLKKNAQNSLDYSLDEVIKSCSQKLRQPSVVIQKQWWEVIARHSEYQKFTRICTFSTQLIDHYAAELGCHSPLGKRATPFDVPGVNETITSCAKRWKLPPPVVRKLWTDAFYQPPKLPKFIKACRLSNEVALNYSSELNCPILAVTNPFDAAIDHQLQEPKPYDAAVDHQLHSRASTLERNTGDLAAVADNPSVISVMTKLLAHASAEKKVAQRPENVKDPNFGTAGTGILAVTKSLVQASAEEKETIQPRGLENVHELLASCASKAGVPVDMIIAHVKEKPSLITQYGGMCGISPDRARELQAQVESGQLTV</sequence>
<dbReference type="EMBL" id="JBFCZG010000001">
    <property type="protein sequence ID" value="KAL3427901.1"/>
    <property type="molecule type" value="Genomic_DNA"/>
</dbReference>